<dbReference type="OrthoDB" id="24847at2"/>
<evidence type="ECO:0000259" key="2">
    <source>
        <dbReference type="Pfam" id="PF20434"/>
    </source>
</evidence>
<dbReference type="STRING" id="545697.HMPREF0216_02784"/>
<dbReference type="InterPro" id="IPR050300">
    <property type="entry name" value="GDXG_lipolytic_enzyme"/>
</dbReference>
<protein>
    <recommendedName>
        <fullName evidence="2">BD-FAE-like domain-containing protein</fullName>
    </recommendedName>
</protein>
<dbReference type="PANTHER" id="PTHR48081:SF13">
    <property type="entry name" value="ALPHA_BETA HYDROLASE"/>
    <property type="match status" value="1"/>
</dbReference>
<dbReference type="Pfam" id="PF20434">
    <property type="entry name" value="BD-FAE"/>
    <property type="match status" value="1"/>
</dbReference>
<keyword evidence="1" id="KW-0378">Hydrolase</keyword>
<accession>L1Q8I3</accession>
<comment type="caution">
    <text evidence="3">The sequence shown here is derived from an EMBL/GenBank/DDBJ whole genome shotgun (WGS) entry which is preliminary data.</text>
</comment>
<dbReference type="RefSeq" id="WP_005214937.1">
    <property type="nucleotide sequence ID" value="NZ_KB291681.1"/>
</dbReference>
<dbReference type="InterPro" id="IPR029058">
    <property type="entry name" value="AB_hydrolase_fold"/>
</dbReference>
<dbReference type="PATRIC" id="fig|545697.3.peg.2735"/>
<sequence length="318" mass="36440">MNKKLLFSISFCTILLTLFILVHNSIYFKFLFEIIKINKSLPTVSSDFYSDPIVDITYKDIVYKTRDDLNLKLDIYSSVNNDSPSPVIIYVFGNGWTDGDKVIPSGIHPIINLLQEEGYTIISTSYELIEDDIILDKQISDIKDTIRWVYKNSDVYNLDTNNIGIISPSAGAQLSMVAAFSDNSEFIDDLSLSSYPSKVKYIIDLFGPTYLSKINLSEGPVEITKNLTVEKLENLSNLYSPVNYVDYNLPNTLIIHSLNDSIVPYYTSIDFYNKALEYKNDFKFYTLNDCTHYLENLSEEEALNLYMTILDYIIDQTK</sequence>
<dbReference type="HOGENOM" id="CLU_012494_4_0_9"/>
<evidence type="ECO:0000313" key="3">
    <source>
        <dbReference type="EMBL" id="EKY24025.1"/>
    </source>
</evidence>
<feature type="domain" description="BD-FAE-like" evidence="2">
    <location>
        <begin position="73"/>
        <end position="274"/>
    </location>
</feature>
<dbReference type="GO" id="GO:0016787">
    <property type="term" value="F:hydrolase activity"/>
    <property type="evidence" value="ECO:0007669"/>
    <property type="project" value="UniProtKB-KW"/>
</dbReference>
<name>L1Q8I3_9CLOT</name>
<dbReference type="InterPro" id="IPR049492">
    <property type="entry name" value="BD-FAE-like_dom"/>
</dbReference>
<evidence type="ECO:0000256" key="1">
    <source>
        <dbReference type="ARBA" id="ARBA00022801"/>
    </source>
</evidence>
<gene>
    <name evidence="3" type="ORF">HMPREF0216_02784</name>
</gene>
<dbReference type="eggNOG" id="COG0657">
    <property type="taxonomic scope" value="Bacteria"/>
</dbReference>
<dbReference type="AlphaFoldDB" id="L1Q8I3"/>
<organism evidence="3 4">
    <name type="scientific">Clostridium celatum DSM 1785</name>
    <dbReference type="NCBI Taxonomy" id="545697"/>
    <lineage>
        <taxon>Bacteria</taxon>
        <taxon>Bacillati</taxon>
        <taxon>Bacillota</taxon>
        <taxon>Clostridia</taxon>
        <taxon>Eubacteriales</taxon>
        <taxon>Clostridiaceae</taxon>
        <taxon>Clostridium</taxon>
    </lineage>
</organism>
<dbReference type="Gene3D" id="3.40.50.1820">
    <property type="entry name" value="alpha/beta hydrolase"/>
    <property type="match status" value="1"/>
</dbReference>
<dbReference type="EMBL" id="AMEZ01000091">
    <property type="protein sequence ID" value="EKY24025.1"/>
    <property type="molecule type" value="Genomic_DNA"/>
</dbReference>
<dbReference type="Proteomes" id="UP000010420">
    <property type="component" value="Unassembled WGS sequence"/>
</dbReference>
<dbReference type="PANTHER" id="PTHR48081">
    <property type="entry name" value="AB HYDROLASE SUPERFAMILY PROTEIN C4A8.06C"/>
    <property type="match status" value="1"/>
</dbReference>
<proteinExistence type="predicted"/>
<keyword evidence="4" id="KW-1185">Reference proteome</keyword>
<dbReference type="SUPFAM" id="SSF53474">
    <property type="entry name" value="alpha/beta-Hydrolases"/>
    <property type="match status" value="1"/>
</dbReference>
<evidence type="ECO:0000313" key="4">
    <source>
        <dbReference type="Proteomes" id="UP000010420"/>
    </source>
</evidence>
<reference evidence="3 4" key="1">
    <citation type="submission" date="2012-05" db="EMBL/GenBank/DDBJ databases">
        <authorList>
            <person name="Weinstock G."/>
            <person name="Sodergren E."/>
            <person name="Lobos E.A."/>
            <person name="Fulton L."/>
            <person name="Fulton R."/>
            <person name="Courtney L."/>
            <person name="Fronick C."/>
            <person name="O'Laughlin M."/>
            <person name="Godfrey J."/>
            <person name="Wilson R.M."/>
            <person name="Miner T."/>
            <person name="Farmer C."/>
            <person name="Delehaunty K."/>
            <person name="Cordes M."/>
            <person name="Minx P."/>
            <person name="Tomlinson C."/>
            <person name="Chen J."/>
            <person name="Wollam A."/>
            <person name="Pepin K.H."/>
            <person name="Bhonagiri V."/>
            <person name="Zhang X."/>
            <person name="Suruliraj S."/>
            <person name="Warren W."/>
            <person name="Mitreva M."/>
            <person name="Mardis E.R."/>
            <person name="Wilson R.K."/>
        </authorList>
    </citation>
    <scope>NUCLEOTIDE SEQUENCE [LARGE SCALE GENOMIC DNA]</scope>
    <source>
        <strain evidence="3 4">DSM 1785</strain>
    </source>
</reference>